<dbReference type="InterPro" id="IPR027417">
    <property type="entry name" value="P-loop_NTPase"/>
</dbReference>
<dbReference type="PIRSF" id="PIRSF039117">
    <property type="entry name" value="KaiC"/>
    <property type="match status" value="1"/>
</dbReference>
<gene>
    <name evidence="8" type="ordered locus">Csal_3032</name>
</gene>
<keyword evidence="4" id="KW-0677">Repeat</keyword>
<evidence type="ECO:0000313" key="9">
    <source>
        <dbReference type="Proteomes" id="UP000000239"/>
    </source>
</evidence>
<dbReference type="GO" id="GO:0004674">
    <property type="term" value="F:protein serine/threonine kinase activity"/>
    <property type="evidence" value="ECO:0007669"/>
    <property type="project" value="UniProtKB-EC"/>
</dbReference>
<evidence type="ECO:0000256" key="3">
    <source>
        <dbReference type="ARBA" id="ARBA00022679"/>
    </source>
</evidence>
<dbReference type="SMART" id="SM00382">
    <property type="entry name" value="AAA"/>
    <property type="match status" value="2"/>
</dbReference>
<dbReference type="EMBL" id="CP000285">
    <property type="protein sequence ID" value="ABE60376.1"/>
    <property type="molecule type" value="Genomic_DNA"/>
</dbReference>
<dbReference type="PANTHER" id="PTHR42926:SF1">
    <property type="entry name" value="CIRCADIAN CLOCK OSCILLATOR PROTEIN KAIC 1"/>
    <property type="match status" value="1"/>
</dbReference>
<name>Q1QT32_CHRI1</name>
<keyword evidence="6" id="KW-0378">Hydrolase</keyword>
<evidence type="ECO:0000256" key="1">
    <source>
        <dbReference type="ARBA" id="ARBA00012513"/>
    </source>
</evidence>
<evidence type="ECO:0000256" key="2">
    <source>
        <dbReference type="ARBA" id="ARBA00022553"/>
    </source>
</evidence>
<keyword evidence="9" id="KW-1185">Reference proteome</keyword>
<dbReference type="Proteomes" id="UP000000239">
    <property type="component" value="Chromosome"/>
</dbReference>
<dbReference type="GO" id="GO:0005524">
    <property type="term" value="F:ATP binding"/>
    <property type="evidence" value="ECO:0007669"/>
    <property type="project" value="InterPro"/>
</dbReference>
<dbReference type="Gene3D" id="3.40.50.300">
    <property type="entry name" value="P-loop containing nucleotide triphosphate hydrolases"/>
    <property type="match status" value="2"/>
</dbReference>
<proteinExistence type="predicted"/>
<accession>Q1QT32</accession>
<dbReference type="InterPro" id="IPR003593">
    <property type="entry name" value="AAA+_ATPase"/>
</dbReference>
<dbReference type="PRINTS" id="PR01874">
    <property type="entry name" value="DNAREPAIRADA"/>
</dbReference>
<dbReference type="EC" id="2.7.11.1" evidence="1"/>
<feature type="domain" description="KaiC" evidence="7">
    <location>
        <begin position="239"/>
        <end position="472"/>
    </location>
</feature>
<dbReference type="GO" id="GO:0016787">
    <property type="term" value="F:hydrolase activity"/>
    <property type="evidence" value="ECO:0007669"/>
    <property type="project" value="UniProtKB-KW"/>
</dbReference>
<dbReference type="CDD" id="cd19487">
    <property type="entry name" value="KaiC-like_C"/>
    <property type="match status" value="1"/>
</dbReference>
<dbReference type="PROSITE" id="PS51146">
    <property type="entry name" value="KAIC"/>
    <property type="match status" value="2"/>
</dbReference>
<dbReference type="InterPro" id="IPR051347">
    <property type="entry name" value="Circadian_clock_KaiC-rel"/>
</dbReference>
<protein>
    <recommendedName>
        <fullName evidence="1">non-specific serine/threonine protein kinase</fullName>
        <ecNumber evidence="1">2.7.11.1</ecNumber>
    </recommendedName>
</protein>
<keyword evidence="5" id="KW-0418">Kinase</keyword>
<evidence type="ECO:0000259" key="7">
    <source>
        <dbReference type="PROSITE" id="PS51146"/>
    </source>
</evidence>
<sequence>MNEPHGERISVEIPGLERILRGGFLPGRSYLVSGGPGTGKTTLGLQYLASSADGNGLLISLGESERNLRADALRIGLSLDGTSVIDLSPGADAEPEAAYTLLEPWEAEGVDIRSRIGALLPDGPPERVFIDALSQLRQLMPDAYQFRKQVMGLLEYLNSAGTTVLYTAEQGSSADTDLRYLGDGILELEHRENRRILRVLKFRGSGFSEGEHTLRLGDHGMQVFERLMPGEHRRTYVAEELPCGIGELDRLSGGGITRGTVTIISGPTGVGKTSLGLQYMHEAARRGERSVVYTFEESIGTLRTRCEAIGIPVSDMMAKGSLSIDEVEPLHYSPDEFAWRVRTEVEQQGARMVMLDSLAGFRQSVRGDDITAHAHALCHYLSNMGVTVLLVNEQSAIAGEELRPSEDDINYLADTIVLLRYMELDGGLRKAIGILKKRTGDFEKTLREFQITREGLRVGAPLYGLQGILQGIPSKIATLDATE</sequence>
<dbReference type="InterPro" id="IPR010624">
    <property type="entry name" value="KaiC_dom"/>
</dbReference>
<dbReference type="InterPro" id="IPR014774">
    <property type="entry name" value="KaiC-like_dom"/>
</dbReference>
<dbReference type="InterPro" id="IPR030665">
    <property type="entry name" value="KaiC"/>
</dbReference>
<evidence type="ECO:0000313" key="8">
    <source>
        <dbReference type="EMBL" id="ABE60376.1"/>
    </source>
</evidence>
<feature type="domain" description="KaiC" evidence="7">
    <location>
        <begin position="7"/>
        <end position="237"/>
    </location>
</feature>
<dbReference type="HOGENOM" id="CLU_023669_4_2_6"/>
<dbReference type="DNASU" id="4028023"/>
<dbReference type="eggNOG" id="COG0467">
    <property type="taxonomic scope" value="Bacteria"/>
</dbReference>
<dbReference type="AlphaFoldDB" id="Q1QT32"/>
<dbReference type="KEGG" id="csa:Csal_3032"/>
<keyword evidence="2" id="KW-0597">Phosphoprotein</keyword>
<evidence type="ECO:0000256" key="4">
    <source>
        <dbReference type="ARBA" id="ARBA00022737"/>
    </source>
</evidence>
<dbReference type="Pfam" id="PF06745">
    <property type="entry name" value="ATPase"/>
    <property type="match status" value="2"/>
</dbReference>
<reference evidence="8 9" key="1">
    <citation type="journal article" date="2011" name="Stand. Genomic Sci.">
        <title>Complete genome sequence of the halophilic and highly halotolerant Chromohalobacter salexigens type strain (1H11(T)).</title>
        <authorList>
            <person name="Copeland A."/>
            <person name="O'Connor K."/>
            <person name="Lucas S."/>
            <person name="Lapidus A."/>
            <person name="Berry K.W."/>
            <person name="Detter J.C."/>
            <person name="Del Rio T.G."/>
            <person name="Hammon N."/>
            <person name="Dalin E."/>
            <person name="Tice H."/>
            <person name="Pitluck S."/>
            <person name="Bruce D."/>
            <person name="Goodwin L."/>
            <person name="Han C."/>
            <person name="Tapia R."/>
            <person name="Saunders E."/>
            <person name="Schmutz J."/>
            <person name="Brettin T."/>
            <person name="Larimer F."/>
            <person name="Land M."/>
            <person name="Hauser L."/>
            <person name="Vargas C."/>
            <person name="Nieto J.J."/>
            <person name="Kyrpides N.C."/>
            <person name="Ivanova N."/>
            <person name="Goker M."/>
            <person name="Klenk H.P."/>
            <person name="Csonka L.N."/>
            <person name="Woyke T."/>
        </authorList>
    </citation>
    <scope>NUCLEOTIDE SEQUENCE [LARGE SCALE GENOMIC DNA]</scope>
    <source>
        <strain evidence="9">ATCC BAA-138 / DSM 3043 / CIP 106854 / NCIMB 13768 / 1H11</strain>
    </source>
</reference>
<dbReference type="SUPFAM" id="SSF52540">
    <property type="entry name" value="P-loop containing nucleoside triphosphate hydrolases"/>
    <property type="match status" value="2"/>
</dbReference>
<dbReference type="RefSeq" id="WP_011508322.1">
    <property type="nucleotide sequence ID" value="NC_007963.1"/>
</dbReference>
<evidence type="ECO:0000256" key="5">
    <source>
        <dbReference type="ARBA" id="ARBA00022777"/>
    </source>
</evidence>
<dbReference type="PANTHER" id="PTHR42926">
    <property type="match status" value="1"/>
</dbReference>
<evidence type="ECO:0000256" key="6">
    <source>
        <dbReference type="ARBA" id="ARBA00022801"/>
    </source>
</evidence>
<organism evidence="8 9">
    <name type="scientific">Chromohalobacter israelensis (strain ATCC BAA-138 / DSM 3043 / CIP 106854 / NCIMB 13768 / 1H11)</name>
    <name type="common">Chromohalobacter salexigens</name>
    <dbReference type="NCBI Taxonomy" id="290398"/>
    <lineage>
        <taxon>Bacteria</taxon>
        <taxon>Pseudomonadati</taxon>
        <taxon>Pseudomonadota</taxon>
        <taxon>Gammaproteobacteria</taxon>
        <taxon>Oceanospirillales</taxon>
        <taxon>Halomonadaceae</taxon>
        <taxon>Chromohalobacter</taxon>
    </lineage>
</organism>
<keyword evidence="3" id="KW-0808">Transferase</keyword>
<dbReference type="GeneID" id="95335721"/>